<accession>A0A830CGI7</accession>
<reference evidence="1" key="1">
    <citation type="submission" date="2020-07" db="EMBL/GenBank/DDBJ databases">
        <title>Ethylene signaling mediates host invasion by parasitic plants.</title>
        <authorList>
            <person name="Yoshida S."/>
        </authorList>
    </citation>
    <scope>NUCLEOTIDE SEQUENCE</scope>
    <source>
        <strain evidence="1">Okayama</strain>
    </source>
</reference>
<dbReference type="AlphaFoldDB" id="A0A830CGI7"/>
<comment type="caution">
    <text evidence="1">The sequence shown here is derived from an EMBL/GenBank/DDBJ whole genome shotgun (WGS) entry which is preliminary data.</text>
</comment>
<organism evidence="1 2">
    <name type="scientific">Phtheirospermum japonicum</name>
    <dbReference type="NCBI Taxonomy" id="374723"/>
    <lineage>
        <taxon>Eukaryota</taxon>
        <taxon>Viridiplantae</taxon>
        <taxon>Streptophyta</taxon>
        <taxon>Embryophyta</taxon>
        <taxon>Tracheophyta</taxon>
        <taxon>Spermatophyta</taxon>
        <taxon>Magnoliopsida</taxon>
        <taxon>eudicotyledons</taxon>
        <taxon>Gunneridae</taxon>
        <taxon>Pentapetalae</taxon>
        <taxon>asterids</taxon>
        <taxon>lamiids</taxon>
        <taxon>Lamiales</taxon>
        <taxon>Orobanchaceae</taxon>
        <taxon>Orobanchaceae incertae sedis</taxon>
        <taxon>Phtheirospermum</taxon>
    </lineage>
</organism>
<keyword evidence="2" id="KW-1185">Reference proteome</keyword>
<gene>
    <name evidence="1" type="ORF">PHJA_001571000</name>
</gene>
<dbReference type="PANTHER" id="PTHR31741:SF69">
    <property type="entry name" value="RHAMNOGALACTURONAN I RHAMNOSYLTRANSFERASE 1"/>
    <property type="match status" value="1"/>
</dbReference>
<protein>
    <submittedName>
        <fullName evidence="1">Uncharacterized protein</fullName>
    </submittedName>
</protein>
<dbReference type="PANTHER" id="PTHR31741">
    <property type="entry name" value="OS02G0726500 PROTEIN-RELATED"/>
    <property type="match status" value="1"/>
</dbReference>
<evidence type="ECO:0000313" key="2">
    <source>
        <dbReference type="Proteomes" id="UP000653305"/>
    </source>
</evidence>
<proteinExistence type="predicted"/>
<evidence type="ECO:0000313" key="1">
    <source>
        <dbReference type="EMBL" id="GFP94265.1"/>
    </source>
</evidence>
<dbReference type="GO" id="GO:0005737">
    <property type="term" value="C:cytoplasm"/>
    <property type="evidence" value="ECO:0007669"/>
    <property type="project" value="TreeGrafter"/>
</dbReference>
<dbReference type="EMBL" id="BMAC01000343">
    <property type="protein sequence ID" value="GFP94265.1"/>
    <property type="molecule type" value="Genomic_DNA"/>
</dbReference>
<name>A0A830CGI7_9LAMI</name>
<sequence length="61" mass="6950">MAKVVEGHRMYLGFKKTIILGRKALVGLIDQFNEISLSWDEFLLTVKNAHANRMGTPCWNS</sequence>
<dbReference type="Proteomes" id="UP000653305">
    <property type="component" value="Unassembled WGS sequence"/>
</dbReference>
<dbReference type="OrthoDB" id="1690202at2759"/>